<accession>A0A5D3B9Z0</accession>
<name>A0A5D3B9Z0_CUCMM</name>
<dbReference type="EMBL" id="SSTD01020080">
    <property type="protein sequence ID" value="TYJ95829.1"/>
    <property type="molecule type" value="Genomic_DNA"/>
</dbReference>
<dbReference type="Proteomes" id="UP000321947">
    <property type="component" value="Unassembled WGS sequence"/>
</dbReference>
<protein>
    <submittedName>
        <fullName evidence="1">Putative copia-like retrotransposon Hopscotch polyprotein</fullName>
    </submittedName>
</protein>
<comment type="caution">
    <text evidence="1">The sequence shown here is derived from an EMBL/GenBank/DDBJ whole genome shotgun (WGS) entry which is preliminary data.</text>
</comment>
<proteinExistence type="predicted"/>
<evidence type="ECO:0000313" key="1">
    <source>
        <dbReference type="EMBL" id="TYJ95829.1"/>
    </source>
</evidence>
<sequence length="283" mass="31659">MSNNSDSSILGEDVSKDPSSISQIFGSGSKISLVKLGDDNISWKFQILTALEAYDLESYLESIVKPPTKYINTPPKPNIDYNWKLFCPYHILNQMLHCTSAKQIWKTLQARLGTEYQPMILVISARTDSPSVQDIMSLLLTQESQIESKITSDVSLPTVNVTKQNRDIQSLEKECEMSAMVASYDLNVDSNWYPNLGATNHLIHNLSNLSTRSEYGGGHHIYAPNGSDNKVYFEVHPTVCYVKDQETGQILLQGHLYDGLYQFNLKSSHQSSLKSVTDTNPSA</sequence>
<evidence type="ECO:0000313" key="2">
    <source>
        <dbReference type="Proteomes" id="UP000321947"/>
    </source>
</evidence>
<dbReference type="AlphaFoldDB" id="A0A5D3B9Z0"/>
<gene>
    <name evidence="1" type="ORF">E5676_scaffold110G001150</name>
</gene>
<reference evidence="1 2" key="1">
    <citation type="submission" date="2019-08" db="EMBL/GenBank/DDBJ databases">
        <title>Draft genome sequences of two oriental melons (Cucumis melo L. var makuwa).</title>
        <authorList>
            <person name="Kwon S.-Y."/>
        </authorList>
    </citation>
    <scope>NUCLEOTIDE SEQUENCE [LARGE SCALE GENOMIC DNA]</scope>
    <source>
        <strain evidence="2">cv. Chang Bougi</strain>
        <tissue evidence="1">Leaf</tissue>
    </source>
</reference>
<organism evidence="1 2">
    <name type="scientific">Cucumis melo var. makuwa</name>
    <name type="common">Oriental melon</name>
    <dbReference type="NCBI Taxonomy" id="1194695"/>
    <lineage>
        <taxon>Eukaryota</taxon>
        <taxon>Viridiplantae</taxon>
        <taxon>Streptophyta</taxon>
        <taxon>Embryophyta</taxon>
        <taxon>Tracheophyta</taxon>
        <taxon>Spermatophyta</taxon>
        <taxon>Magnoliopsida</taxon>
        <taxon>eudicotyledons</taxon>
        <taxon>Gunneridae</taxon>
        <taxon>Pentapetalae</taxon>
        <taxon>rosids</taxon>
        <taxon>fabids</taxon>
        <taxon>Cucurbitales</taxon>
        <taxon>Cucurbitaceae</taxon>
        <taxon>Benincaseae</taxon>
        <taxon>Cucumis</taxon>
    </lineage>
</organism>